<accession>A0A6A2XMS1</accession>
<evidence type="ECO:0000313" key="3">
    <source>
        <dbReference type="Proteomes" id="UP000436088"/>
    </source>
</evidence>
<sequence length="206" mass="23497">MLLSNHQLDLYGSWLFFGIAWSIWLARNDTIFNNKKSEFQQFFDVVLLRIGVWASSLWPESVISISAFIRSPSLVSIRPKCCSRSSFESWVAPTNDKLKFNVDAAVRGNVELAAIVEACQIFSSSKWADKRVLIIETDSLKAVQWIENPSLASHYVAVVVAKCKEYCVRYLWEVKFEYRERKTAANALAQEGLNNFTPSIWCKVDG</sequence>
<dbReference type="InterPro" id="IPR053151">
    <property type="entry name" value="RNase_H-like"/>
</dbReference>
<keyword evidence="3" id="KW-1185">Reference proteome</keyword>
<keyword evidence="1" id="KW-0472">Membrane</keyword>
<keyword evidence="1" id="KW-0812">Transmembrane</keyword>
<evidence type="ECO:0000313" key="2">
    <source>
        <dbReference type="EMBL" id="KAE8657717.1"/>
    </source>
</evidence>
<dbReference type="PANTHER" id="PTHR47723">
    <property type="entry name" value="OS05G0353850 PROTEIN"/>
    <property type="match status" value="1"/>
</dbReference>
<gene>
    <name evidence="2" type="ORF">F3Y22_tig00116984pilonHSYRG00343</name>
</gene>
<dbReference type="EMBL" id="VEPZ02001756">
    <property type="protein sequence ID" value="KAE8657717.1"/>
    <property type="molecule type" value="Genomic_DNA"/>
</dbReference>
<evidence type="ECO:0000256" key="1">
    <source>
        <dbReference type="SAM" id="Phobius"/>
    </source>
</evidence>
<organism evidence="2 3">
    <name type="scientific">Hibiscus syriacus</name>
    <name type="common">Rose of Sharon</name>
    <dbReference type="NCBI Taxonomy" id="106335"/>
    <lineage>
        <taxon>Eukaryota</taxon>
        <taxon>Viridiplantae</taxon>
        <taxon>Streptophyta</taxon>
        <taxon>Embryophyta</taxon>
        <taxon>Tracheophyta</taxon>
        <taxon>Spermatophyta</taxon>
        <taxon>Magnoliopsida</taxon>
        <taxon>eudicotyledons</taxon>
        <taxon>Gunneridae</taxon>
        <taxon>Pentapetalae</taxon>
        <taxon>rosids</taxon>
        <taxon>malvids</taxon>
        <taxon>Malvales</taxon>
        <taxon>Malvaceae</taxon>
        <taxon>Malvoideae</taxon>
        <taxon>Hibiscus</taxon>
    </lineage>
</organism>
<protein>
    <submittedName>
        <fullName evidence="2">Uncharacterized protein</fullName>
    </submittedName>
</protein>
<dbReference type="PANTHER" id="PTHR47723:SF19">
    <property type="entry name" value="POLYNUCLEOTIDYL TRANSFERASE, RIBONUCLEASE H-LIKE SUPERFAMILY PROTEIN"/>
    <property type="match status" value="1"/>
</dbReference>
<comment type="caution">
    <text evidence="2">The sequence shown here is derived from an EMBL/GenBank/DDBJ whole genome shotgun (WGS) entry which is preliminary data.</text>
</comment>
<name>A0A6A2XMS1_HIBSY</name>
<proteinExistence type="predicted"/>
<dbReference type="AlphaFoldDB" id="A0A6A2XMS1"/>
<reference evidence="2" key="1">
    <citation type="submission" date="2019-09" db="EMBL/GenBank/DDBJ databases">
        <title>Draft genome information of white flower Hibiscus syriacus.</title>
        <authorList>
            <person name="Kim Y.-M."/>
        </authorList>
    </citation>
    <scope>NUCLEOTIDE SEQUENCE [LARGE SCALE GENOMIC DNA]</scope>
    <source>
        <strain evidence="2">YM2019G1</strain>
    </source>
</reference>
<feature type="transmembrane region" description="Helical" evidence="1">
    <location>
        <begin position="7"/>
        <end position="26"/>
    </location>
</feature>
<dbReference type="Proteomes" id="UP000436088">
    <property type="component" value="Unassembled WGS sequence"/>
</dbReference>
<keyword evidence="1" id="KW-1133">Transmembrane helix</keyword>